<dbReference type="EMBL" id="AJWK01033137">
    <property type="status" value="NOT_ANNOTATED_CDS"/>
    <property type="molecule type" value="Genomic_DNA"/>
</dbReference>
<dbReference type="Proteomes" id="UP000092461">
    <property type="component" value="Unassembled WGS sequence"/>
</dbReference>
<dbReference type="PANTHER" id="PTHR10909">
    <property type="entry name" value="ELECTRON TRANSPORT OXIDOREDUCTASE"/>
    <property type="match status" value="1"/>
</dbReference>
<comment type="similarity">
    <text evidence="4">Belongs to the acyl-CoA oxidase family.</text>
</comment>
<evidence type="ECO:0000256" key="1">
    <source>
        <dbReference type="ARBA" id="ARBA00001974"/>
    </source>
</evidence>
<evidence type="ECO:0000256" key="4">
    <source>
        <dbReference type="ARBA" id="ARBA00006288"/>
    </source>
</evidence>
<evidence type="ECO:0000259" key="11">
    <source>
        <dbReference type="Pfam" id="PF01756"/>
    </source>
</evidence>
<dbReference type="InterPro" id="IPR036250">
    <property type="entry name" value="AcylCo_DH-like_C"/>
</dbReference>
<dbReference type="FunFam" id="1.20.140.10:FF:000010">
    <property type="entry name" value="Acyl-coenzyme A oxidase"/>
    <property type="match status" value="1"/>
</dbReference>
<keyword evidence="9" id="KW-0443">Lipid metabolism</keyword>
<comment type="cofactor">
    <cofactor evidence="1">
        <name>FAD</name>
        <dbReference type="ChEBI" id="CHEBI:57692"/>
    </cofactor>
</comment>
<dbReference type="VEuPathDB" id="VectorBase:LLOJ009558"/>
<dbReference type="EnsemblMetazoa" id="LLOJ009558-RA">
    <property type="protein sequence ID" value="LLOJ009558-PA"/>
    <property type="gene ID" value="LLOJ009558"/>
</dbReference>
<evidence type="ECO:0000256" key="7">
    <source>
        <dbReference type="ARBA" id="ARBA00022832"/>
    </source>
</evidence>
<evidence type="ECO:0000256" key="2">
    <source>
        <dbReference type="ARBA" id="ARBA00004275"/>
    </source>
</evidence>
<dbReference type="Pfam" id="PF01756">
    <property type="entry name" value="ACOX"/>
    <property type="match status" value="1"/>
</dbReference>
<comment type="pathway">
    <text evidence="3">Lipid metabolism.</text>
</comment>
<proteinExistence type="inferred from homology"/>
<dbReference type="InterPro" id="IPR055060">
    <property type="entry name" value="ACOX_C_alpha1"/>
</dbReference>
<dbReference type="VEuPathDB" id="VectorBase:LLONM1_008387"/>
<protein>
    <recommendedName>
        <fullName evidence="15">Acyl-coa oxidase</fullName>
    </recommendedName>
</protein>
<name>A0A1B0CX22_LUTLO</name>
<keyword evidence="8" id="KW-0560">Oxidoreductase</keyword>
<evidence type="ECO:0000256" key="10">
    <source>
        <dbReference type="ARBA" id="ARBA00023140"/>
    </source>
</evidence>
<evidence type="ECO:0000313" key="13">
    <source>
        <dbReference type="EnsemblMetazoa" id="LLOJ009558-PA"/>
    </source>
</evidence>
<evidence type="ECO:0000256" key="8">
    <source>
        <dbReference type="ARBA" id="ARBA00023002"/>
    </source>
</evidence>
<evidence type="ECO:0000256" key="5">
    <source>
        <dbReference type="ARBA" id="ARBA00022630"/>
    </source>
</evidence>
<dbReference type="InterPro" id="IPR012258">
    <property type="entry name" value="Acyl-CoA_oxidase"/>
</dbReference>
<accession>A0A1B0CX22</accession>
<dbReference type="InterPro" id="IPR002655">
    <property type="entry name" value="Acyl-CoA_oxidase_C"/>
</dbReference>
<keyword evidence="5" id="KW-0285">Flavoprotein</keyword>
<dbReference type="GO" id="GO:0071949">
    <property type="term" value="F:FAD binding"/>
    <property type="evidence" value="ECO:0007669"/>
    <property type="project" value="InterPro"/>
</dbReference>
<dbReference type="Gene3D" id="1.20.140.10">
    <property type="entry name" value="Butyryl-CoA Dehydrogenase, subunit A, domain 3"/>
    <property type="match status" value="2"/>
</dbReference>
<evidence type="ECO:0000256" key="3">
    <source>
        <dbReference type="ARBA" id="ARBA00005189"/>
    </source>
</evidence>
<comment type="subcellular location">
    <subcellularLocation>
        <location evidence="2">Peroxisome</location>
    </subcellularLocation>
</comment>
<keyword evidence="10" id="KW-0576">Peroxisome</keyword>
<dbReference type="GO" id="GO:0055088">
    <property type="term" value="P:lipid homeostasis"/>
    <property type="evidence" value="ECO:0007669"/>
    <property type="project" value="TreeGrafter"/>
</dbReference>
<reference evidence="13" key="1">
    <citation type="submission" date="2020-05" db="UniProtKB">
        <authorList>
            <consortium name="EnsemblMetazoa"/>
        </authorList>
    </citation>
    <scope>IDENTIFICATION</scope>
    <source>
        <strain evidence="13">Jacobina</strain>
    </source>
</reference>
<feature type="domain" description="Acyl-CoA oxidase C-alpha1" evidence="12">
    <location>
        <begin position="22"/>
        <end position="184"/>
    </location>
</feature>
<dbReference type="GO" id="GO:0005504">
    <property type="term" value="F:fatty acid binding"/>
    <property type="evidence" value="ECO:0007669"/>
    <property type="project" value="TreeGrafter"/>
</dbReference>
<evidence type="ECO:0000259" key="12">
    <source>
        <dbReference type="Pfam" id="PF22924"/>
    </source>
</evidence>
<keyword evidence="6" id="KW-0274">FAD</keyword>
<dbReference type="FunFam" id="1.20.140.10:FF:000007">
    <property type="entry name" value="Acyl-coenzyme A oxidase"/>
    <property type="match status" value="1"/>
</dbReference>
<evidence type="ECO:0000313" key="14">
    <source>
        <dbReference type="Proteomes" id="UP000092461"/>
    </source>
</evidence>
<keyword evidence="7" id="KW-0276">Fatty acid metabolism</keyword>
<dbReference type="SUPFAM" id="SSF47203">
    <property type="entry name" value="Acyl-CoA dehydrogenase C-terminal domain-like"/>
    <property type="match status" value="2"/>
</dbReference>
<dbReference type="Pfam" id="PF22924">
    <property type="entry name" value="ACOX_C_alpha1"/>
    <property type="match status" value="1"/>
</dbReference>
<dbReference type="GO" id="GO:0016402">
    <property type="term" value="F:pristanoyl-CoA oxidase activity"/>
    <property type="evidence" value="ECO:0007669"/>
    <property type="project" value="TreeGrafter"/>
</dbReference>
<evidence type="ECO:0008006" key="15">
    <source>
        <dbReference type="Google" id="ProtNLM"/>
    </source>
</evidence>
<organism evidence="13 14">
    <name type="scientific">Lutzomyia longipalpis</name>
    <name type="common">Sand fly</name>
    <dbReference type="NCBI Taxonomy" id="7200"/>
    <lineage>
        <taxon>Eukaryota</taxon>
        <taxon>Metazoa</taxon>
        <taxon>Ecdysozoa</taxon>
        <taxon>Arthropoda</taxon>
        <taxon>Hexapoda</taxon>
        <taxon>Insecta</taxon>
        <taxon>Pterygota</taxon>
        <taxon>Neoptera</taxon>
        <taxon>Endopterygota</taxon>
        <taxon>Diptera</taxon>
        <taxon>Nematocera</taxon>
        <taxon>Psychodoidea</taxon>
        <taxon>Psychodidae</taxon>
        <taxon>Lutzomyia</taxon>
        <taxon>Lutzomyia</taxon>
    </lineage>
</organism>
<sequence length="396" mass="44310">PTGEFVTRVEDSKKRFSIILGILSEGRVAICCGVTYNIVKAVTIGIRYSAARRQFSPEGSDAELPVIEYQTQQYRLFPHLAIAFATLTFVDWLYHANYAIKQISLRGGDIGLSKGIEMHALSSVAKAITTWAARDAVQDCREACGGHGYLRAAQLGFIRSDNDASCTYEGANNVLIQQASNWLLATRFRGHEEFRTKSPYGSAAFFADLPTIIQTKFHWNTPQEVMEPQNLLTTLDWLCCYLLEKTADKAEKIQSGGNDSISEIRHKIQVFNAIPLALAYGQRMIFQTFYKFILNLNGVTAEKVVLTKLLSLYGCYIILQYMSYLQKGGFLLKAKDSDLYEEAYLYLLEDIKDDAVSLVDAIAPPDFIVNSPLGLSNGEIYENLKATLNKINKNKL</sequence>
<feature type="domain" description="Acyl-CoA oxidase C-terminal" evidence="11">
    <location>
        <begin position="228"/>
        <end position="394"/>
    </location>
</feature>
<evidence type="ECO:0000256" key="9">
    <source>
        <dbReference type="ARBA" id="ARBA00023098"/>
    </source>
</evidence>
<dbReference type="GO" id="GO:0005777">
    <property type="term" value="C:peroxisome"/>
    <property type="evidence" value="ECO:0007669"/>
    <property type="project" value="UniProtKB-SubCell"/>
</dbReference>
<dbReference type="AlphaFoldDB" id="A0A1B0CX22"/>
<keyword evidence="14" id="KW-1185">Reference proteome</keyword>
<dbReference type="PANTHER" id="PTHR10909:SF390">
    <property type="entry name" value="PEROXISOMAL ACYL-COENZYME A OXIDASE 3"/>
    <property type="match status" value="1"/>
</dbReference>
<dbReference type="GO" id="GO:0033540">
    <property type="term" value="P:fatty acid beta-oxidation using acyl-CoA oxidase"/>
    <property type="evidence" value="ECO:0007669"/>
    <property type="project" value="TreeGrafter"/>
</dbReference>
<evidence type="ECO:0000256" key="6">
    <source>
        <dbReference type="ARBA" id="ARBA00022827"/>
    </source>
</evidence>